<dbReference type="EMBL" id="JACHIA010000006">
    <property type="protein sequence ID" value="MBB6070924.1"/>
    <property type="molecule type" value="Genomic_DNA"/>
</dbReference>
<evidence type="ECO:0000256" key="9">
    <source>
        <dbReference type="SAM" id="Phobius"/>
    </source>
</evidence>
<dbReference type="Pfam" id="PF13490">
    <property type="entry name" value="zf-HC2"/>
    <property type="match status" value="1"/>
</dbReference>
<dbReference type="GO" id="GO:0005886">
    <property type="term" value="C:plasma membrane"/>
    <property type="evidence" value="ECO:0007669"/>
    <property type="project" value="UniProtKB-SubCell"/>
</dbReference>
<evidence type="ECO:0000256" key="3">
    <source>
        <dbReference type="ARBA" id="ARBA00022475"/>
    </source>
</evidence>
<dbReference type="PANTHER" id="PTHR37461">
    <property type="entry name" value="ANTI-SIGMA-K FACTOR RSKA"/>
    <property type="match status" value="1"/>
</dbReference>
<evidence type="ECO:0000259" key="11">
    <source>
        <dbReference type="Pfam" id="PF13490"/>
    </source>
</evidence>
<evidence type="ECO:0000313" key="13">
    <source>
        <dbReference type="Proteomes" id="UP000582837"/>
    </source>
</evidence>
<dbReference type="InterPro" id="IPR041916">
    <property type="entry name" value="Anti_sigma_zinc_sf"/>
</dbReference>
<dbReference type="InterPro" id="IPR051474">
    <property type="entry name" value="Anti-sigma-K/W_factor"/>
</dbReference>
<keyword evidence="13" id="KW-1185">Reference proteome</keyword>
<dbReference type="PANTHER" id="PTHR37461:SF1">
    <property type="entry name" value="ANTI-SIGMA-K FACTOR RSKA"/>
    <property type="match status" value="1"/>
</dbReference>
<proteinExistence type="predicted"/>
<sequence>MTAPMTHDEIRDLLAAEAAGVLDPAERAALTAHLEGCAECVDELRVLNDTASLLAYSAPVAELGTDASARMRARLVARAAADRAPVAAAFPALLVNAMATEPESVIPITRARRGGWGGWLAAAASLLLLLGIGTYAGRLRARVAELESATAALRSERGRLQGRVAENERTMASLSGPDVRVVTLAGGRTAPNGRMFWDPPTGRWTFFAHNLPAVRPGREYQLWLVTADHKISAGTFRPGPRGDAMVQAEYKLDPAALQAIAVTEEPAGGLPEPSGDIVLVGATAGG</sequence>
<evidence type="ECO:0000256" key="5">
    <source>
        <dbReference type="ARBA" id="ARBA00022989"/>
    </source>
</evidence>
<accession>A0A841GYW3</accession>
<keyword evidence="5 9" id="KW-1133">Transmembrane helix</keyword>
<evidence type="ECO:0000256" key="2">
    <source>
        <dbReference type="ARBA" id="ARBA00004236"/>
    </source>
</evidence>
<comment type="caution">
    <text evidence="12">The sequence shown here is derived from an EMBL/GenBank/DDBJ whole genome shotgun (WGS) entry which is preliminary data.</text>
</comment>
<dbReference type="Proteomes" id="UP000582837">
    <property type="component" value="Unassembled WGS sequence"/>
</dbReference>
<dbReference type="GO" id="GO:0006417">
    <property type="term" value="P:regulation of translation"/>
    <property type="evidence" value="ECO:0007669"/>
    <property type="project" value="TreeGrafter"/>
</dbReference>
<evidence type="ECO:0000256" key="4">
    <source>
        <dbReference type="ARBA" id="ARBA00022692"/>
    </source>
</evidence>
<keyword evidence="3" id="KW-1003">Cell membrane</keyword>
<keyword evidence="4 9" id="KW-0812">Transmembrane</keyword>
<protein>
    <recommendedName>
        <fullName evidence="8">Regulator of SigK</fullName>
    </recommendedName>
    <alternativeName>
        <fullName evidence="7">Sigma-K anti-sigma factor RskA</fullName>
    </alternativeName>
</protein>
<dbReference type="RefSeq" id="WP_170035898.1">
    <property type="nucleotide sequence ID" value="NZ_JABDTL010000001.1"/>
</dbReference>
<gene>
    <name evidence="12" type="ORF">HNQ61_002546</name>
</gene>
<dbReference type="Pfam" id="PF10099">
    <property type="entry name" value="RskA_C"/>
    <property type="match status" value="1"/>
</dbReference>
<reference evidence="12 13" key="1">
    <citation type="submission" date="2020-08" db="EMBL/GenBank/DDBJ databases">
        <title>Genomic Encyclopedia of Type Strains, Phase IV (KMG-IV): sequencing the most valuable type-strain genomes for metagenomic binning, comparative biology and taxonomic classification.</title>
        <authorList>
            <person name="Goeker M."/>
        </authorList>
    </citation>
    <scope>NUCLEOTIDE SEQUENCE [LARGE SCALE GENOMIC DNA]</scope>
    <source>
        <strain evidence="12 13">DSM 29007</strain>
    </source>
</reference>
<organism evidence="12 13">
    <name type="scientific">Longimicrobium terrae</name>
    <dbReference type="NCBI Taxonomy" id="1639882"/>
    <lineage>
        <taxon>Bacteria</taxon>
        <taxon>Pseudomonadati</taxon>
        <taxon>Gemmatimonadota</taxon>
        <taxon>Longimicrobiia</taxon>
        <taxon>Longimicrobiales</taxon>
        <taxon>Longimicrobiaceae</taxon>
        <taxon>Longimicrobium</taxon>
    </lineage>
</organism>
<evidence type="ECO:0000259" key="10">
    <source>
        <dbReference type="Pfam" id="PF10099"/>
    </source>
</evidence>
<dbReference type="GO" id="GO:0016989">
    <property type="term" value="F:sigma factor antagonist activity"/>
    <property type="evidence" value="ECO:0007669"/>
    <property type="project" value="TreeGrafter"/>
</dbReference>
<evidence type="ECO:0000313" key="12">
    <source>
        <dbReference type="EMBL" id="MBB6070924.1"/>
    </source>
</evidence>
<feature type="domain" description="Anti-sigma K factor RskA C-terminal" evidence="10">
    <location>
        <begin position="120"/>
        <end position="277"/>
    </location>
</feature>
<evidence type="ECO:0000256" key="7">
    <source>
        <dbReference type="ARBA" id="ARBA00029829"/>
    </source>
</evidence>
<dbReference type="InterPro" id="IPR018764">
    <property type="entry name" value="RskA_C"/>
</dbReference>
<dbReference type="InterPro" id="IPR027383">
    <property type="entry name" value="Znf_put"/>
</dbReference>
<dbReference type="Gene3D" id="1.10.10.1320">
    <property type="entry name" value="Anti-sigma factor, zinc-finger domain"/>
    <property type="match status" value="1"/>
</dbReference>
<feature type="transmembrane region" description="Helical" evidence="9">
    <location>
        <begin position="119"/>
        <end position="137"/>
    </location>
</feature>
<feature type="domain" description="Putative zinc-finger" evidence="11">
    <location>
        <begin position="8"/>
        <end position="40"/>
    </location>
</feature>
<comment type="subcellular location">
    <subcellularLocation>
        <location evidence="2">Cell membrane</location>
    </subcellularLocation>
    <subcellularLocation>
        <location evidence="1">Membrane</location>
        <topology evidence="1">Single-pass membrane protein</topology>
    </subcellularLocation>
</comment>
<evidence type="ECO:0000256" key="6">
    <source>
        <dbReference type="ARBA" id="ARBA00023136"/>
    </source>
</evidence>
<keyword evidence="6 9" id="KW-0472">Membrane</keyword>
<dbReference type="AlphaFoldDB" id="A0A841GYW3"/>
<name>A0A841GYW3_9BACT</name>
<evidence type="ECO:0000256" key="8">
    <source>
        <dbReference type="ARBA" id="ARBA00030803"/>
    </source>
</evidence>
<evidence type="ECO:0000256" key="1">
    <source>
        <dbReference type="ARBA" id="ARBA00004167"/>
    </source>
</evidence>